<dbReference type="PRINTS" id="PR00024">
    <property type="entry name" value="HOMEOBOX"/>
</dbReference>
<dbReference type="AlphaFoldDB" id="A0A7R9BX51"/>
<dbReference type="PANTHER" id="PTHR24334:SF0">
    <property type="entry name" value="HOMEOBOX PROTEIN UNPLUGGED"/>
    <property type="match status" value="1"/>
</dbReference>
<dbReference type="OrthoDB" id="6159439at2759"/>
<reference evidence="9" key="1">
    <citation type="submission" date="2020-11" db="EMBL/GenBank/DDBJ databases">
        <authorList>
            <person name="Tran Van P."/>
        </authorList>
    </citation>
    <scope>NUCLEOTIDE SEQUENCE</scope>
</reference>
<feature type="compositionally biased region" description="Basic residues" evidence="7">
    <location>
        <begin position="290"/>
        <end position="307"/>
    </location>
</feature>
<dbReference type="Gene3D" id="1.10.10.60">
    <property type="entry name" value="Homeodomain-like"/>
    <property type="match status" value="1"/>
</dbReference>
<evidence type="ECO:0000313" key="9">
    <source>
        <dbReference type="EMBL" id="CAD7281575.1"/>
    </source>
</evidence>
<sequence>VLREGGGLLAGEAEPRVANPGAREVGLRSSGTRCRVCGSQYPVAACPLCLILGLRPPVIGFTLERKGVSVAIPSTRCPSDDHEPRRRGLAAAFGPTTQPSSSSSSQSTAATRAVVVLLHRLPDGVVGVDATGGGGGGAGVVGGATVGGGGGGGGVPAAVGFRPIGAASPKSGTEESFLASSPENLDVIHIHILQILQNALYNTFNYLSLTERSQIAHNLKLSEVQVKIWFQNRRAKWKRVKAGIPSGGRGHHGSSPGGTGSKIVVPIPVHVNRFAVRSHHQQFEKALQQQHHHNQHHHPHPHPHHQHQQQQQQQQHHNHHLPHLGPHHVPKLGADLGPLAALHQGK</sequence>
<evidence type="ECO:0000256" key="5">
    <source>
        <dbReference type="PROSITE-ProRule" id="PRU00108"/>
    </source>
</evidence>
<feature type="compositionally biased region" description="Basic residues" evidence="7">
    <location>
        <begin position="316"/>
        <end position="330"/>
    </location>
</feature>
<keyword evidence="3 5" id="KW-0371">Homeobox</keyword>
<protein>
    <recommendedName>
        <fullName evidence="8">Homeobox domain-containing protein</fullName>
    </recommendedName>
</protein>
<evidence type="ECO:0000256" key="1">
    <source>
        <dbReference type="ARBA" id="ARBA00004123"/>
    </source>
</evidence>
<feature type="non-terminal residue" evidence="9">
    <location>
        <position position="1"/>
    </location>
</feature>
<dbReference type="SUPFAM" id="SSF46689">
    <property type="entry name" value="Homeodomain-like"/>
    <property type="match status" value="1"/>
</dbReference>
<dbReference type="InterPro" id="IPR009057">
    <property type="entry name" value="Homeodomain-like_sf"/>
</dbReference>
<dbReference type="SMART" id="SM00389">
    <property type="entry name" value="HOX"/>
    <property type="match status" value="1"/>
</dbReference>
<dbReference type="GO" id="GO:0005634">
    <property type="term" value="C:nucleus"/>
    <property type="evidence" value="ECO:0007669"/>
    <property type="project" value="UniProtKB-SubCell"/>
</dbReference>
<name>A0A7R9BX51_9CRUS</name>
<dbReference type="InterPro" id="IPR001356">
    <property type="entry name" value="HD"/>
</dbReference>
<feature type="non-terminal residue" evidence="9">
    <location>
        <position position="346"/>
    </location>
</feature>
<feature type="region of interest" description="Disordered" evidence="7">
    <location>
        <begin position="278"/>
        <end position="334"/>
    </location>
</feature>
<dbReference type="Pfam" id="PF00046">
    <property type="entry name" value="Homeodomain"/>
    <property type="match status" value="1"/>
</dbReference>
<dbReference type="PANTHER" id="PTHR24334">
    <property type="entry name" value="HOMEOBOX PROTEIN GBX"/>
    <property type="match status" value="1"/>
</dbReference>
<dbReference type="InterPro" id="IPR020479">
    <property type="entry name" value="HD_metazoa"/>
</dbReference>
<accession>A0A7R9BX51</accession>
<feature type="domain" description="Homeobox" evidence="8">
    <location>
        <begin position="193"/>
        <end position="240"/>
    </location>
</feature>
<evidence type="ECO:0000256" key="2">
    <source>
        <dbReference type="ARBA" id="ARBA00023125"/>
    </source>
</evidence>
<dbReference type="CDD" id="cd00086">
    <property type="entry name" value="homeodomain"/>
    <property type="match status" value="1"/>
</dbReference>
<evidence type="ECO:0000256" key="3">
    <source>
        <dbReference type="ARBA" id="ARBA00023155"/>
    </source>
</evidence>
<comment type="subcellular location">
    <subcellularLocation>
        <location evidence="1 5 6">Nucleus</location>
    </subcellularLocation>
</comment>
<dbReference type="GO" id="GO:0000981">
    <property type="term" value="F:DNA-binding transcription factor activity, RNA polymerase II-specific"/>
    <property type="evidence" value="ECO:0007669"/>
    <property type="project" value="InterPro"/>
</dbReference>
<dbReference type="PROSITE" id="PS50071">
    <property type="entry name" value="HOMEOBOX_2"/>
    <property type="match status" value="1"/>
</dbReference>
<dbReference type="EMBL" id="OA885023">
    <property type="protein sequence ID" value="CAD7281575.1"/>
    <property type="molecule type" value="Genomic_DNA"/>
</dbReference>
<evidence type="ECO:0000256" key="7">
    <source>
        <dbReference type="SAM" id="MobiDB-lite"/>
    </source>
</evidence>
<evidence type="ECO:0000256" key="4">
    <source>
        <dbReference type="ARBA" id="ARBA00023242"/>
    </source>
</evidence>
<keyword evidence="4 5" id="KW-0539">Nucleus</keyword>
<gene>
    <name evidence="9" type="ORF">NMOB1V02_LOCUS9218</name>
</gene>
<keyword evidence="2 5" id="KW-0238">DNA-binding</keyword>
<proteinExistence type="predicted"/>
<dbReference type="InterPro" id="IPR042982">
    <property type="entry name" value="GBX-1/2"/>
</dbReference>
<feature type="DNA-binding region" description="Homeobox" evidence="5">
    <location>
        <begin position="195"/>
        <end position="241"/>
    </location>
</feature>
<dbReference type="PROSITE" id="PS00027">
    <property type="entry name" value="HOMEOBOX_1"/>
    <property type="match status" value="1"/>
</dbReference>
<dbReference type="GO" id="GO:0051960">
    <property type="term" value="P:regulation of nervous system development"/>
    <property type="evidence" value="ECO:0007669"/>
    <property type="project" value="TreeGrafter"/>
</dbReference>
<evidence type="ECO:0000259" key="8">
    <source>
        <dbReference type="PROSITE" id="PS50071"/>
    </source>
</evidence>
<dbReference type="GO" id="GO:0000977">
    <property type="term" value="F:RNA polymerase II transcription regulatory region sequence-specific DNA binding"/>
    <property type="evidence" value="ECO:0007669"/>
    <property type="project" value="TreeGrafter"/>
</dbReference>
<feature type="region of interest" description="Disordered" evidence="7">
    <location>
        <begin position="241"/>
        <end position="263"/>
    </location>
</feature>
<evidence type="ECO:0000256" key="6">
    <source>
        <dbReference type="RuleBase" id="RU000682"/>
    </source>
</evidence>
<organism evidence="9">
    <name type="scientific">Notodromas monacha</name>
    <dbReference type="NCBI Taxonomy" id="399045"/>
    <lineage>
        <taxon>Eukaryota</taxon>
        <taxon>Metazoa</taxon>
        <taxon>Ecdysozoa</taxon>
        <taxon>Arthropoda</taxon>
        <taxon>Crustacea</taxon>
        <taxon>Oligostraca</taxon>
        <taxon>Ostracoda</taxon>
        <taxon>Podocopa</taxon>
        <taxon>Podocopida</taxon>
        <taxon>Cypridocopina</taxon>
        <taxon>Cypridoidea</taxon>
        <taxon>Cyprididae</taxon>
        <taxon>Notodromas</taxon>
    </lineage>
</organism>
<dbReference type="InterPro" id="IPR017970">
    <property type="entry name" value="Homeobox_CS"/>
</dbReference>